<evidence type="ECO:0000313" key="4">
    <source>
        <dbReference type="Proteomes" id="UP001282288"/>
    </source>
</evidence>
<proteinExistence type="predicted"/>
<reference evidence="1 3" key="1">
    <citation type="journal article" date="2023" name="Microb. Genom.">
        <title>Mesoterricola silvestris gen. nov., sp. nov., Mesoterricola sediminis sp. nov., Geothrix oryzae sp. nov., Geothrix edaphica sp. nov., Geothrix rubra sp. nov., and Geothrix limicola sp. nov., six novel members of Acidobacteriota isolated from soils.</title>
        <authorList>
            <person name="Weisberg A.J."/>
            <person name="Pearce E."/>
            <person name="Kramer C.G."/>
            <person name="Chang J.H."/>
            <person name="Clarke C.R."/>
        </authorList>
    </citation>
    <scope>NUCLEOTIDE SEQUENCE</scope>
    <source>
        <strain evidence="2 3">NB05-1H</strain>
        <strain evidence="1">NRRL_B-16521</strain>
    </source>
</reference>
<accession>A0AAP6BJ70</accession>
<dbReference type="Proteomes" id="UP001282288">
    <property type="component" value="Unassembled WGS sequence"/>
</dbReference>
<sequence length="97" mass="10581">MNRSLTTIPIAAVAELEALVDSRAFWRLGQDSHRDSERVGMALPSDLEPVPVEGCAVCEAADRFRNRARALAGPLGVRFANETITEHPHTARVEAES</sequence>
<dbReference type="RefSeq" id="WP_141655547.1">
    <property type="nucleotide sequence ID" value="NZ_BCMK01000026.1"/>
</dbReference>
<evidence type="ECO:0000313" key="1">
    <source>
        <dbReference type="EMBL" id="MDX2965759.1"/>
    </source>
</evidence>
<dbReference type="GeneID" id="69804537"/>
<dbReference type="Proteomes" id="UP001272987">
    <property type="component" value="Unassembled WGS sequence"/>
</dbReference>
<dbReference type="EMBL" id="JARAWP010000001">
    <property type="protein sequence ID" value="MDX3016404.1"/>
    <property type="molecule type" value="Genomic_DNA"/>
</dbReference>
<dbReference type="AlphaFoldDB" id="A0AAP6BJ70"/>
<name>A0AAP6BJ70_9ACTN</name>
<evidence type="ECO:0000313" key="2">
    <source>
        <dbReference type="EMBL" id="MDX3016404.1"/>
    </source>
</evidence>
<dbReference type="EMBL" id="JARAWC010000045">
    <property type="protein sequence ID" value="MDX2965759.1"/>
    <property type="molecule type" value="Genomic_DNA"/>
</dbReference>
<evidence type="ECO:0000313" key="3">
    <source>
        <dbReference type="Proteomes" id="UP001272987"/>
    </source>
</evidence>
<protein>
    <submittedName>
        <fullName evidence="1">Uncharacterized protein</fullName>
    </submittedName>
</protein>
<comment type="caution">
    <text evidence="1">The sequence shown here is derived from an EMBL/GenBank/DDBJ whole genome shotgun (WGS) entry which is preliminary data.</text>
</comment>
<keyword evidence="3" id="KW-1185">Reference proteome</keyword>
<gene>
    <name evidence="1" type="ORF">PV399_39515</name>
    <name evidence="2" type="ORF">PV666_00695</name>
</gene>
<organism evidence="1 4">
    <name type="scientific">Streptomyces acidiscabies</name>
    <dbReference type="NCBI Taxonomy" id="42234"/>
    <lineage>
        <taxon>Bacteria</taxon>
        <taxon>Bacillati</taxon>
        <taxon>Actinomycetota</taxon>
        <taxon>Actinomycetes</taxon>
        <taxon>Kitasatosporales</taxon>
        <taxon>Streptomycetaceae</taxon>
        <taxon>Streptomyces</taxon>
    </lineage>
</organism>